<dbReference type="Gene3D" id="2.40.100.10">
    <property type="entry name" value="Cyclophilin-like"/>
    <property type="match status" value="1"/>
</dbReference>
<proteinExistence type="predicted"/>
<evidence type="ECO:0000256" key="2">
    <source>
        <dbReference type="SAM" id="Phobius"/>
    </source>
</evidence>
<dbReference type="PANTHER" id="PTHR45625:SF3">
    <property type="entry name" value="PEPTIDYL-PROLYL CIS-TRANS ISOMERASE B-RELATED"/>
    <property type="match status" value="1"/>
</dbReference>
<feature type="transmembrane region" description="Helical" evidence="2">
    <location>
        <begin position="31"/>
        <end position="53"/>
    </location>
</feature>
<keyword evidence="4" id="KW-0413">Isomerase</keyword>
<keyword evidence="5" id="KW-1185">Reference proteome</keyword>
<dbReference type="Proteomes" id="UP001183619">
    <property type="component" value="Unassembled WGS sequence"/>
</dbReference>
<dbReference type="PANTHER" id="PTHR45625">
    <property type="entry name" value="PEPTIDYL-PROLYL CIS-TRANS ISOMERASE-RELATED"/>
    <property type="match status" value="1"/>
</dbReference>
<comment type="function">
    <text evidence="1">PPIases accelerate the folding of proteins. It catalyzes the cis-trans isomerization of proline imidic peptide bonds in oligopeptides.</text>
</comment>
<dbReference type="InterPro" id="IPR002130">
    <property type="entry name" value="Cyclophilin-type_PPIase_dom"/>
</dbReference>
<accession>A0ABU2BB02</accession>
<gene>
    <name evidence="4" type="ORF">J2S37_002333</name>
</gene>
<dbReference type="InterPro" id="IPR029000">
    <property type="entry name" value="Cyclophilin-like_dom_sf"/>
</dbReference>
<feature type="domain" description="PPIase cyclophilin-type" evidence="3">
    <location>
        <begin position="133"/>
        <end position="292"/>
    </location>
</feature>
<protein>
    <submittedName>
        <fullName evidence="4">Peptidyl-prolyl cis-trans isomerase B (Cyclophilin B)</fullName>
        <ecNumber evidence="4">5.2.1.8</ecNumber>
    </submittedName>
</protein>
<sequence>MSDNSKRRAEAMRSLESAIASRDRSEKLKPLGLILMAAAAIAIIVGGIVWATLYTGGSKEETVASETQAAPVTTEEMTTPTLPPTEPLALARAQALPETVTCEYKDSGEAAKEISKPATKDVPATGTVNVVLNTNQGEVPLELDRSVSPCTVNAIEHFAKEGYYDNTVCHRLTTSEGLKVLQCGDPSGTGAGGPGFNFKNEYPTDEFEGQDALNPVKYPRGTIAMANAGADTNGSQFFLNYGDSLLPPAYTYFGKISDSGLKVLDAIAAEGVAEGGADGAPAKEVKITKAEVK</sequence>
<dbReference type="InterPro" id="IPR044666">
    <property type="entry name" value="Cyclophilin_A-like"/>
</dbReference>
<dbReference type="CDD" id="cd00317">
    <property type="entry name" value="cyclophilin"/>
    <property type="match status" value="1"/>
</dbReference>
<keyword evidence="4" id="KW-0670">Pyruvate</keyword>
<dbReference type="EMBL" id="JAVDYF010000001">
    <property type="protein sequence ID" value="MDR7355795.1"/>
    <property type="molecule type" value="Genomic_DNA"/>
</dbReference>
<name>A0ABU2BB02_9CORY</name>
<evidence type="ECO:0000313" key="5">
    <source>
        <dbReference type="Proteomes" id="UP001183619"/>
    </source>
</evidence>
<dbReference type="PROSITE" id="PS50072">
    <property type="entry name" value="CSA_PPIASE_2"/>
    <property type="match status" value="1"/>
</dbReference>
<evidence type="ECO:0000259" key="3">
    <source>
        <dbReference type="PROSITE" id="PS50072"/>
    </source>
</evidence>
<reference evidence="4 5" key="1">
    <citation type="submission" date="2023-07" db="EMBL/GenBank/DDBJ databases">
        <title>Sequencing the genomes of 1000 actinobacteria strains.</title>
        <authorList>
            <person name="Klenk H.-P."/>
        </authorList>
    </citation>
    <scope>NUCLEOTIDE SEQUENCE [LARGE SCALE GENOMIC DNA]</scope>
    <source>
        <strain evidence="4 5">DSM 44508</strain>
    </source>
</reference>
<organism evidence="4 5">
    <name type="scientific">Corynebacterium felinum</name>
    <dbReference type="NCBI Taxonomy" id="131318"/>
    <lineage>
        <taxon>Bacteria</taxon>
        <taxon>Bacillati</taxon>
        <taxon>Actinomycetota</taxon>
        <taxon>Actinomycetes</taxon>
        <taxon>Mycobacteriales</taxon>
        <taxon>Corynebacteriaceae</taxon>
        <taxon>Corynebacterium</taxon>
    </lineage>
</organism>
<comment type="caution">
    <text evidence="4">The sequence shown here is derived from an EMBL/GenBank/DDBJ whole genome shotgun (WGS) entry which is preliminary data.</text>
</comment>
<keyword evidence="2" id="KW-0812">Transmembrane</keyword>
<dbReference type="GO" id="GO:0003755">
    <property type="term" value="F:peptidyl-prolyl cis-trans isomerase activity"/>
    <property type="evidence" value="ECO:0007669"/>
    <property type="project" value="UniProtKB-EC"/>
</dbReference>
<keyword evidence="2" id="KW-0472">Membrane</keyword>
<evidence type="ECO:0000256" key="1">
    <source>
        <dbReference type="ARBA" id="ARBA00002388"/>
    </source>
</evidence>
<evidence type="ECO:0000313" key="4">
    <source>
        <dbReference type="EMBL" id="MDR7355795.1"/>
    </source>
</evidence>
<keyword evidence="2" id="KW-1133">Transmembrane helix</keyword>
<dbReference type="SUPFAM" id="SSF50891">
    <property type="entry name" value="Cyclophilin-like"/>
    <property type="match status" value="1"/>
</dbReference>
<dbReference type="RefSeq" id="WP_277105569.1">
    <property type="nucleotide sequence ID" value="NZ_BAAAJS010000042.1"/>
</dbReference>
<dbReference type="EC" id="5.2.1.8" evidence="4"/>
<dbReference type="Pfam" id="PF00160">
    <property type="entry name" value="Pro_isomerase"/>
    <property type="match status" value="1"/>
</dbReference>